<evidence type="ECO:0000313" key="3">
    <source>
        <dbReference type="Proteomes" id="UP001497527"/>
    </source>
</evidence>
<name>A0ABM9PBN8_9FLAO</name>
<keyword evidence="3" id="KW-1185">Reference proteome</keyword>
<protein>
    <submittedName>
        <fullName evidence="2">Uncharacterized protein</fullName>
    </submittedName>
</protein>
<evidence type="ECO:0000256" key="1">
    <source>
        <dbReference type="SAM" id="MobiDB-lite"/>
    </source>
</evidence>
<proteinExistence type="predicted"/>
<reference evidence="2 3" key="1">
    <citation type="submission" date="2024-05" db="EMBL/GenBank/DDBJ databases">
        <authorList>
            <person name="Duchaud E."/>
        </authorList>
    </citation>
    <scope>NUCLEOTIDE SEQUENCE [LARGE SCALE GENOMIC DNA]</scope>
    <source>
        <strain evidence="2">Ena-SAMPLE-TAB-13-05-2024-13:56:06:370-140308</strain>
    </source>
</reference>
<feature type="compositionally biased region" description="Basic and acidic residues" evidence="1">
    <location>
        <begin position="7"/>
        <end position="18"/>
    </location>
</feature>
<sequence length="55" mass="6152">MRVPTNKIEDPPIKKSTDSKINGTNEESLLKLIGEITLLFTECLGEVAVSFFKKK</sequence>
<organism evidence="2 3">
    <name type="scientific">Tenacibaculum polynesiense</name>
    <dbReference type="NCBI Taxonomy" id="3137857"/>
    <lineage>
        <taxon>Bacteria</taxon>
        <taxon>Pseudomonadati</taxon>
        <taxon>Bacteroidota</taxon>
        <taxon>Flavobacteriia</taxon>
        <taxon>Flavobacteriales</taxon>
        <taxon>Flavobacteriaceae</taxon>
        <taxon>Tenacibaculum</taxon>
    </lineage>
</organism>
<accession>A0ABM9PBN8</accession>
<dbReference type="EMBL" id="CAXJIO010000012">
    <property type="protein sequence ID" value="CAL2103023.1"/>
    <property type="molecule type" value="Genomic_DNA"/>
</dbReference>
<feature type="region of interest" description="Disordered" evidence="1">
    <location>
        <begin position="1"/>
        <end position="20"/>
    </location>
</feature>
<gene>
    <name evidence="2" type="ORF">T190423A01A_30137</name>
</gene>
<dbReference type="Proteomes" id="UP001497527">
    <property type="component" value="Unassembled WGS sequence"/>
</dbReference>
<dbReference type="RefSeq" id="WP_348716950.1">
    <property type="nucleotide sequence ID" value="NZ_CAXJIO010000012.1"/>
</dbReference>
<comment type="caution">
    <text evidence="2">The sequence shown here is derived from an EMBL/GenBank/DDBJ whole genome shotgun (WGS) entry which is preliminary data.</text>
</comment>
<evidence type="ECO:0000313" key="2">
    <source>
        <dbReference type="EMBL" id="CAL2103023.1"/>
    </source>
</evidence>